<evidence type="ECO:0000313" key="2">
    <source>
        <dbReference type="EMBL" id="VEW14374.1"/>
    </source>
</evidence>
<name>A0A449DA24_9MICO</name>
<dbReference type="AlphaFoldDB" id="A0A449DA24"/>
<feature type="compositionally biased region" description="Basic and acidic residues" evidence="1">
    <location>
        <begin position="35"/>
        <end position="48"/>
    </location>
</feature>
<protein>
    <submittedName>
        <fullName evidence="2">Uncharacterized protein</fullName>
    </submittedName>
</protein>
<dbReference type="EMBL" id="CAACXN010000015">
    <property type="protein sequence ID" value="VEW14374.1"/>
    <property type="molecule type" value="Genomic_DNA"/>
</dbReference>
<feature type="compositionally biased region" description="Basic and acidic residues" evidence="1">
    <location>
        <begin position="141"/>
        <end position="161"/>
    </location>
</feature>
<accession>A0A449DA24</accession>
<dbReference type="Proteomes" id="UP000386281">
    <property type="component" value="Unassembled WGS sequence"/>
</dbReference>
<proteinExistence type="predicted"/>
<feature type="region of interest" description="Disordered" evidence="1">
    <location>
        <begin position="14"/>
        <end position="192"/>
    </location>
</feature>
<sequence>MVLWWWSVLGCCRDGCEGPEAAPAEDAGDDEEEPRPDRRDLPQSRSEEETGGEGTCCRAEEVRALVPPESATRVPTGDLGDETFEQGDEQREAQGGEDPEHREGHRAGSGDQCRGEHGGAAETDEQDPVRRHPADTSVQRLRGDAEHDRPGQIDERDRPEVEAELPDEVEDEEEGDDAFGEGDDAGEDEDSA</sequence>
<reference evidence="2 3" key="1">
    <citation type="submission" date="2019-02" db="EMBL/GenBank/DDBJ databases">
        <authorList>
            <consortium name="Pathogen Informatics"/>
        </authorList>
    </citation>
    <scope>NUCLEOTIDE SEQUENCE [LARGE SCALE GENOMIC DNA]</scope>
    <source>
        <strain evidence="2 3">3012STDY7078520</strain>
    </source>
</reference>
<evidence type="ECO:0000313" key="3">
    <source>
        <dbReference type="Proteomes" id="UP000386281"/>
    </source>
</evidence>
<feature type="compositionally biased region" description="Acidic residues" evidence="1">
    <location>
        <begin position="162"/>
        <end position="192"/>
    </location>
</feature>
<feature type="compositionally biased region" description="Basic and acidic residues" evidence="1">
    <location>
        <begin position="88"/>
        <end position="119"/>
    </location>
</feature>
<gene>
    <name evidence="2" type="ORF">NCTC12391_02514</name>
</gene>
<evidence type="ECO:0000256" key="1">
    <source>
        <dbReference type="SAM" id="MobiDB-lite"/>
    </source>
</evidence>
<organism evidence="2 3">
    <name type="scientific">Brevibacterium casei</name>
    <dbReference type="NCBI Taxonomy" id="33889"/>
    <lineage>
        <taxon>Bacteria</taxon>
        <taxon>Bacillati</taxon>
        <taxon>Actinomycetota</taxon>
        <taxon>Actinomycetes</taxon>
        <taxon>Micrococcales</taxon>
        <taxon>Brevibacteriaceae</taxon>
        <taxon>Brevibacterium</taxon>
    </lineage>
</organism>